<dbReference type="Gene3D" id="3.10.310.50">
    <property type="match status" value="1"/>
</dbReference>
<proteinExistence type="predicted"/>
<dbReference type="GO" id="GO:0005892">
    <property type="term" value="C:acetylcholine-gated channel complex"/>
    <property type="evidence" value="ECO:0007669"/>
    <property type="project" value="InterPro"/>
</dbReference>
<dbReference type="PANTHER" id="PTHR33748:SF5">
    <property type="entry name" value="GROUND-LIKE DOMAIN-CONTAINING PROTEIN"/>
    <property type="match status" value="1"/>
</dbReference>
<organism evidence="2 3">
    <name type="scientific">Elysia marginata</name>
    <dbReference type="NCBI Taxonomy" id="1093978"/>
    <lineage>
        <taxon>Eukaryota</taxon>
        <taxon>Metazoa</taxon>
        <taxon>Spiralia</taxon>
        <taxon>Lophotrochozoa</taxon>
        <taxon>Mollusca</taxon>
        <taxon>Gastropoda</taxon>
        <taxon>Heterobranchia</taxon>
        <taxon>Euthyneura</taxon>
        <taxon>Panpulmonata</taxon>
        <taxon>Sacoglossa</taxon>
        <taxon>Placobranchoidea</taxon>
        <taxon>Plakobranchidae</taxon>
        <taxon>Elysia</taxon>
    </lineage>
</organism>
<comment type="caution">
    <text evidence="2">The sequence shown here is derived from an EMBL/GenBank/DDBJ whole genome shotgun (WGS) entry which is preliminary data.</text>
</comment>
<evidence type="ECO:0000313" key="3">
    <source>
        <dbReference type="Proteomes" id="UP000762676"/>
    </source>
</evidence>
<feature type="signal peptide" evidence="1">
    <location>
        <begin position="1"/>
        <end position="24"/>
    </location>
</feature>
<evidence type="ECO:0008006" key="4">
    <source>
        <dbReference type="Google" id="ProtNLM"/>
    </source>
</evidence>
<keyword evidence="1" id="KW-0732">Signal</keyword>
<dbReference type="Proteomes" id="UP000762676">
    <property type="component" value="Unassembled WGS sequence"/>
</dbReference>
<keyword evidence="3" id="KW-1185">Reference proteome</keyword>
<evidence type="ECO:0000313" key="2">
    <source>
        <dbReference type="EMBL" id="GFR76527.1"/>
    </source>
</evidence>
<accession>A0AAV4FT37</accession>
<reference evidence="2 3" key="1">
    <citation type="journal article" date="2021" name="Elife">
        <title>Chloroplast acquisition without the gene transfer in kleptoplastic sea slugs, Plakobranchus ocellatus.</title>
        <authorList>
            <person name="Maeda T."/>
            <person name="Takahashi S."/>
            <person name="Yoshida T."/>
            <person name="Shimamura S."/>
            <person name="Takaki Y."/>
            <person name="Nagai Y."/>
            <person name="Toyoda A."/>
            <person name="Suzuki Y."/>
            <person name="Arimoto A."/>
            <person name="Ishii H."/>
            <person name="Satoh N."/>
            <person name="Nishiyama T."/>
            <person name="Hasebe M."/>
            <person name="Maruyama T."/>
            <person name="Minagawa J."/>
            <person name="Obokata J."/>
            <person name="Shigenobu S."/>
        </authorList>
    </citation>
    <scope>NUCLEOTIDE SEQUENCE [LARGE SCALE GENOMIC DNA]</scope>
</reference>
<feature type="chain" id="PRO_5043595927" description="TPM domain-containing protein" evidence="1">
    <location>
        <begin position="25"/>
        <end position="209"/>
    </location>
</feature>
<protein>
    <recommendedName>
        <fullName evidence="4">TPM domain-containing protein</fullName>
    </recommendedName>
</protein>
<dbReference type="InterPro" id="IPR033438">
    <property type="entry name" value="MOLO1"/>
</dbReference>
<dbReference type="EMBL" id="BMAT01000929">
    <property type="protein sequence ID" value="GFR76527.1"/>
    <property type="molecule type" value="Genomic_DNA"/>
</dbReference>
<dbReference type="Pfam" id="PF17175">
    <property type="entry name" value="MOLO1"/>
    <property type="match status" value="1"/>
</dbReference>
<evidence type="ECO:0000256" key="1">
    <source>
        <dbReference type="SAM" id="SignalP"/>
    </source>
</evidence>
<name>A0AAV4FT37_9GAST</name>
<dbReference type="AlphaFoldDB" id="A0AAV4FT37"/>
<gene>
    <name evidence="2" type="ORF">ElyMa_000485500</name>
</gene>
<dbReference type="PANTHER" id="PTHR33748">
    <property type="entry name" value="PROTEIN CBG04600"/>
    <property type="match status" value="1"/>
</dbReference>
<sequence length="209" mass="24225">MMSRLCWAILPIFLVLVLSTSSQAQRRSQDGLRRRWSVYDFPDPHSQNRDQQNLCGRENISSVCDPNRVISRAKADEIDALIKQVYRETVCPCSTCSAINRGFIIRVALMPYFERLFPDGENTTAGMLRDAQMFSYMLSEKWRMQGTCNETVLIVYARGDNMLYTLTRRTSKVKLTDSDIQSILLIVRHYFDNTETIGDGLLEMIRRYK</sequence>